<evidence type="ECO:0000259" key="1">
    <source>
        <dbReference type="Pfam" id="PF12760"/>
    </source>
</evidence>
<feature type="domain" description="Transposase zinc-ribbon" evidence="1">
    <location>
        <begin position="16"/>
        <end position="63"/>
    </location>
</feature>
<sequence>MREDTTSVYRLFEKFPTEESARIWLEDQRWEGKPCCPYCDSHDTVRMARDNGEYIWCRDCDKQFTVRVGTVMHRSHIDLRKWLFAIWIIVTARKGISSPQLSKELGITQKSAWFLMHRIRKACEQGDQLLQSIVKINETYVSGKEKNKHSKK</sequence>
<proteinExistence type="predicted"/>
<evidence type="ECO:0000313" key="2">
    <source>
        <dbReference type="EMBL" id="VFK37187.1"/>
    </source>
</evidence>
<dbReference type="AlphaFoldDB" id="A0A450YIR5"/>
<dbReference type="EMBL" id="CAADFR010000012">
    <property type="protein sequence ID" value="VFK37187.1"/>
    <property type="molecule type" value="Genomic_DNA"/>
</dbReference>
<dbReference type="Pfam" id="PF12760">
    <property type="entry name" value="Zn_ribbon_IS1595"/>
    <property type="match status" value="1"/>
</dbReference>
<name>A0A450YIR5_9GAMM</name>
<organism evidence="3">
    <name type="scientific">Candidatus Kentrum sp. SD</name>
    <dbReference type="NCBI Taxonomy" id="2126332"/>
    <lineage>
        <taxon>Bacteria</taxon>
        <taxon>Pseudomonadati</taxon>
        <taxon>Pseudomonadota</taxon>
        <taxon>Gammaproteobacteria</taxon>
        <taxon>Candidatus Kentrum</taxon>
    </lineage>
</organism>
<gene>
    <name evidence="3" type="ORF">BECKSD772E_GA0070983_10123</name>
    <name evidence="2" type="ORF">BECKSD772F_GA0070984_10124</name>
</gene>
<dbReference type="InterPro" id="IPR024442">
    <property type="entry name" value="Transposase_Zn_ribbon"/>
</dbReference>
<protein>
    <submittedName>
        <fullName evidence="3">Transposase</fullName>
    </submittedName>
</protein>
<reference evidence="3" key="1">
    <citation type="submission" date="2019-02" db="EMBL/GenBank/DDBJ databases">
        <authorList>
            <person name="Gruber-Vodicka R. H."/>
            <person name="Seah K. B. B."/>
        </authorList>
    </citation>
    <scope>NUCLEOTIDE SEQUENCE</scope>
    <source>
        <strain evidence="3">BECK_S1320</strain>
        <strain evidence="2">BECK_S1321</strain>
    </source>
</reference>
<evidence type="ECO:0000313" key="3">
    <source>
        <dbReference type="EMBL" id="VFK41447.1"/>
    </source>
</evidence>
<dbReference type="EMBL" id="CAADFU010000012">
    <property type="protein sequence ID" value="VFK41447.1"/>
    <property type="molecule type" value="Genomic_DNA"/>
</dbReference>
<accession>A0A450YIR5</accession>